<dbReference type="InterPro" id="IPR005829">
    <property type="entry name" value="Sugar_transporter_CS"/>
</dbReference>
<feature type="transmembrane region" description="Helical" evidence="5">
    <location>
        <begin position="323"/>
        <end position="343"/>
    </location>
</feature>
<evidence type="ECO:0000256" key="5">
    <source>
        <dbReference type="SAM" id="Phobius"/>
    </source>
</evidence>
<evidence type="ECO:0000313" key="7">
    <source>
        <dbReference type="EMBL" id="CAB3806300.1"/>
    </source>
</evidence>
<evidence type="ECO:0000313" key="8">
    <source>
        <dbReference type="Proteomes" id="UP000494365"/>
    </source>
</evidence>
<reference evidence="7 8" key="1">
    <citation type="submission" date="2020-04" db="EMBL/GenBank/DDBJ databases">
        <authorList>
            <person name="De Canck E."/>
        </authorList>
    </citation>
    <scope>NUCLEOTIDE SEQUENCE [LARGE SCALE GENOMIC DNA]</scope>
    <source>
        <strain evidence="7 8">LMG 28614</strain>
    </source>
</reference>
<keyword evidence="2 5" id="KW-0812">Transmembrane</keyword>
<evidence type="ECO:0000256" key="2">
    <source>
        <dbReference type="ARBA" id="ARBA00022692"/>
    </source>
</evidence>
<feature type="transmembrane region" description="Helical" evidence="5">
    <location>
        <begin position="90"/>
        <end position="108"/>
    </location>
</feature>
<feature type="transmembrane region" description="Helical" evidence="5">
    <location>
        <begin position="383"/>
        <end position="403"/>
    </location>
</feature>
<keyword evidence="3 5" id="KW-1133">Transmembrane helix</keyword>
<feature type="transmembrane region" description="Helical" evidence="5">
    <location>
        <begin position="293"/>
        <end position="311"/>
    </location>
</feature>
<dbReference type="Pfam" id="PF07690">
    <property type="entry name" value="MFS_1"/>
    <property type="match status" value="1"/>
</dbReference>
<comment type="subcellular location">
    <subcellularLocation>
        <location evidence="1">Membrane</location>
        <topology evidence="1">Multi-pass membrane protein</topology>
    </subcellularLocation>
</comment>
<feature type="transmembrane region" description="Helical" evidence="5">
    <location>
        <begin position="61"/>
        <end position="78"/>
    </location>
</feature>
<feature type="transmembrane region" description="Helical" evidence="5">
    <location>
        <begin position="21"/>
        <end position="49"/>
    </location>
</feature>
<dbReference type="InterPro" id="IPR011701">
    <property type="entry name" value="MFS"/>
</dbReference>
<evidence type="ECO:0000256" key="3">
    <source>
        <dbReference type="ARBA" id="ARBA00022989"/>
    </source>
</evidence>
<keyword evidence="4 5" id="KW-0472">Membrane</keyword>
<feature type="transmembrane region" description="Helical" evidence="5">
    <location>
        <begin position="349"/>
        <end position="371"/>
    </location>
</feature>
<feature type="transmembrane region" description="Helical" evidence="5">
    <location>
        <begin position="150"/>
        <end position="171"/>
    </location>
</feature>
<feature type="transmembrane region" description="Helical" evidence="5">
    <location>
        <begin position="120"/>
        <end position="138"/>
    </location>
</feature>
<evidence type="ECO:0000259" key="6">
    <source>
        <dbReference type="PROSITE" id="PS50850"/>
    </source>
</evidence>
<dbReference type="AlphaFoldDB" id="A0A6S7C1E0"/>
<dbReference type="PANTHER" id="PTHR23508:SF10">
    <property type="entry name" value="CARBOXYLIC ACID TRANSPORTER PROTEIN HOMOLOG"/>
    <property type="match status" value="1"/>
</dbReference>
<evidence type="ECO:0000256" key="1">
    <source>
        <dbReference type="ARBA" id="ARBA00004141"/>
    </source>
</evidence>
<protein>
    <submittedName>
        <fullName evidence="7">Gentisate transporter</fullName>
    </submittedName>
</protein>
<feature type="domain" description="Major facilitator superfamily (MFS) profile" evidence="6">
    <location>
        <begin position="23"/>
        <end position="436"/>
    </location>
</feature>
<keyword evidence="8" id="KW-1185">Reference proteome</keyword>
<feature type="transmembrane region" description="Helical" evidence="5">
    <location>
        <begin position="254"/>
        <end position="273"/>
    </location>
</feature>
<accession>A0A6S7C1E0</accession>
<dbReference type="PROSITE" id="PS00217">
    <property type="entry name" value="SUGAR_TRANSPORT_2"/>
    <property type="match status" value="1"/>
</dbReference>
<proteinExistence type="predicted"/>
<sequence>MAALSDCSHARSFDPPARTTYMVLVLCFLTIVAEGYDIGVMGTIVPALLADPVWKLTPIEIGAMSSAALFGTLVGSYFISVMSDLVGRKLLLIGCVALFSLSMLGAAWAPTPFVFSVSRFIGGLGLGGVISAAAALTVEYSPLRKRNLNFALMYSGYSIGALLSALIGIAFLHSHGWRFVVALGASPLIATPFLAFLLPESLDFLLARGQTARARVLAARLGIEEAKLQRPADRAGPKPSIGAVFAEVFSRHNFWATISLWIAQVAAVLVIYGLGTWLPQLMRKLGYDLGPSLSFLAVFMLSAAFGGILIGQISDRIGTRKTIVGGYVIGALAVSGLTVKGGLLMNYVLVALAGFGSIGVAMVQLGFIASYYRAHARASATGWAVGVGRFGAMAGPMVGAYLAAQNVDVKWNFFAFAASALVAGAAIACTRSPHASGATIHAAKVSLEH</sequence>
<name>A0A6S7C1E0_9BURK</name>
<dbReference type="InterPro" id="IPR020846">
    <property type="entry name" value="MFS_dom"/>
</dbReference>
<dbReference type="InterPro" id="IPR036259">
    <property type="entry name" value="MFS_trans_sf"/>
</dbReference>
<gene>
    <name evidence="7" type="primary">genK</name>
    <name evidence="7" type="ORF">LMG28614_06363</name>
</gene>
<dbReference type="PANTHER" id="PTHR23508">
    <property type="entry name" value="CARBOXYLIC ACID TRANSPORTER PROTEIN HOMOLOG"/>
    <property type="match status" value="1"/>
</dbReference>
<feature type="transmembrane region" description="Helical" evidence="5">
    <location>
        <begin position="177"/>
        <end position="198"/>
    </location>
</feature>
<feature type="transmembrane region" description="Helical" evidence="5">
    <location>
        <begin position="409"/>
        <end position="429"/>
    </location>
</feature>
<evidence type="ECO:0000256" key="4">
    <source>
        <dbReference type="ARBA" id="ARBA00023136"/>
    </source>
</evidence>
<dbReference type="PROSITE" id="PS00216">
    <property type="entry name" value="SUGAR_TRANSPORT_1"/>
    <property type="match status" value="1"/>
</dbReference>
<dbReference type="RefSeq" id="WP_175153286.1">
    <property type="nucleotide sequence ID" value="NZ_CADIKK010000045.1"/>
</dbReference>
<dbReference type="Gene3D" id="1.20.1250.20">
    <property type="entry name" value="MFS general substrate transporter like domains"/>
    <property type="match status" value="1"/>
</dbReference>
<organism evidence="7 8">
    <name type="scientific">Paraburkholderia ultramafica</name>
    <dbReference type="NCBI Taxonomy" id="1544867"/>
    <lineage>
        <taxon>Bacteria</taxon>
        <taxon>Pseudomonadati</taxon>
        <taxon>Pseudomonadota</taxon>
        <taxon>Betaproteobacteria</taxon>
        <taxon>Burkholderiales</taxon>
        <taxon>Burkholderiaceae</taxon>
        <taxon>Paraburkholderia</taxon>
    </lineage>
</organism>
<dbReference type="SUPFAM" id="SSF103473">
    <property type="entry name" value="MFS general substrate transporter"/>
    <property type="match status" value="1"/>
</dbReference>
<dbReference type="GO" id="GO:0005886">
    <property type="term" value="C:plasma membrane"/>
    <property type="evidence" value="ECO:0007669"/>
    <property type="project" value="TreeGrafter"/>
</dbReference>
<dbReference type="GO" id="GO:0046943">
    <property type="term" value="F:carboxylic acid transmembrane transporter activity"/>
    <property type="evidence" value="ECO:0007669"/>
    <property type="project" value="TreeGrafter"/>
</dbReference>
<dbReference type="Proteomes" id="UP000494365">
    <property type="component" value="Unassembled WGS sequence"/>
</dbReference>
<dbReference type="PROSITE" id="PS50850">
    <property type="entry name" value="MFS"/>
    <property type="match status" value="1"/>
</dbReference>
<dbReference type="EMBL" id="CADIKK010000045">
    <property type="protein sequence ID" value="CAB3806300.1"/>
    <property type="molecule type" value="Genomic_DNA"/>
</dbReference>